<keyword evidence="2" id="KW-0274">FAD</keyword>
<dbReference type="InterPro" id="IPR028565">
    <property type="entry name" value="MHD"/>
</dbReference>
<keyword evidence="2" id="KW-0285">Flavoprotein</keyword>
<evidence type="ECO:0000256" key="1">
    <source>
        <dbReference type="ARBA" id="ARBA00001974"/>
    </source>
</evidence>
<dbReference type="PANTHER" id="PTHR47190:SF2">
    <property type="entry name" value="CELLOBIOSE DEHYDROGENASE (AFU_ORTHOLOGUE AFUA_2G17620)"/>
    <property type="match status" value="1"/>
</dbReference>
<dbReference type="EMBL" id="BDGU01000502">
    <property type="protein sequence ID" value="GAW07826.1"/>
    <property type="molecule type" value="Genomic_DNA"/>
</dbReference>
<dbReference type="GO" id="GO:0016020">
    <property type="term" value="C:membrane"/>
    <property type="evidence" value="ECO:0007669"/>
    <property type="project" value="InterPro"/>
</dbReference>
<dbReference type="Pfam" id="PF13450">
    <property type="entry name" value="NAD_binding_8"/>
    <property type="match status" value="1"/>
</dbReference>
<sequence>MGYREQVNLIQVRSVLEMESHEEKIQEIIARNKEAEAKEELKRRAKQLEMQRREQQRRTASSGGGSNYLGGGVTGYSPVPKYDAPDPTPSRITTSSPALSNARAPAFKGSGMKLGSKKTKQAELIDALGGDVLASPSLSTDVSTPPTPSVSSPAASAFSERGSVPEVVAESVHMVVKEQISLSLLRDGGVQSMELKGDMNLLITDADLAHIKIGLSPPSTDFGNSLQFKQHPNVAKFAPGKERVVALKDPSRAFPVGQSLAVLKWRYNGTDESNVPLSINCWPSPSNDGTCEVSIEYELENENVSLYDVVISIPLPDGSYPTVTSHSGEWSLNPSSHSIAWTISAISWNEDTKSGSLIFNVGGDDAGAFFPVDVSFVAKGSLAGVNVESVTKTSGERVDSFSVDSLLTVDETLSHGMLPSYFTLFFDDGNGTQPDLPPGSPPTLKFEGPWLTTQLILSGSIGLISFLIFSYSRTRWPLLFAPRTKLKGFSPHEAHAHQAFFGWIVPTIRTSEFTVLQIVGLDAAVLLNFFKMAFYLFSVCSFFAVTALMPLNWKHNKRLGDDNDGNEPDDDWNALFVSYSLEPSQNSTLPTDDSWLGLISDANTYLSVHLVFTYLFTGLSLYFTYKNYRRFIRSRQLFSLELVHSIPARTVMVTNLPQHLRGERSLAEYFESMNMSVESVSVVREVGSLERLLNKRTRALLALEKAWAAYVGNPSTVEEYDPENTAVVNLIEPDTESGPTTRLVVPHRQRPTIRPGWFKPKVDALEYLENRFGEIDEIVKRRRRTGKFKATKTAFVTFEKMSSAQIALQTAHAPNPFQCVTYASPEPRDIVWANMTSSDHTLRARDILILAAIGLLFFFWVIPIAALASLLSYQEIKKTLPWLAGLIDKNDKIQALVQNSLPSVAMITLNALLPFALEGLTYFQGYRARSWIEYSLMKKYHLFLLVNVVFIFLVASTYWQLVRDLANFPAKIPEKLAKSLQSGHARNFFLSYAILQGLGIMPLQLLNLGVIVPRIVMRLFFTRTPRDYAELNAPPMINYGVVYPQAILMFTITMLYSVVQPLIVVFGAIYFGVAYVVYKYKLLFVFYKPYESQGQAWPLTYVRLVWGILIFLVFMTGFFLLSKSFVLSSLLIPLLAGTVIWSWWLHKSLTPLSDYVNLSSVFEVERGEESADVARLKLGHPVTWSQSNLNRRRYAQNDDTLYVAPEDERTDYSQPPMANWYRGVLNTGKRRFGHPALNGVLPEPWLPLKKGNDSNQAVVLTLRKRASVDAQSSTRRTQTAPNVIHHRLSFDHATGVIMIPDDENWLAEDVDSDEEDYGAEGIDRIQRTQTEPAISGSEVVSEDEDLPIAASPSRTSRQACIIRSCLEEYLFDSMSIDTSIRVHWLDTKSRSFLAFILGCIVAICVPVCPTMLSYIVLSILALTGSGFAQVATEYVDPDNGITFWGITDPVHLVTHGYVFPPVSAGSTEFIGEIVAPISAAWAGVSPGGEMVDNLLLMAWANGNTVMGTNRFATDYIQPVPYAGPIITDLPSTKVNSTHWKWVYRCQNCTVWDGGSLNTNAFVAPAWVFSSIAVDDPSDINTDFQEHTDFGFYGSNFSAAHASAADYNNWAAGGTGSSGGSTTTTTTTTTTTATSSPTVAPTPYDYIVVGAGPGGIIAADRLSEAGKKVLLLERGGPSTWETGGRYAPTWAQGHNLTKFDIPGLFETMFTDSNEFWWCDDITVFAGCLVGGGTSVNGALYWIPTSDDFSTATGWPSSWSNGAHDTYVNMMQQRLPSTDHPSTDGERYLEQVSSVVGQLLNGQGYSNITINDNPNFKDHAYGYSAYDFVNGKRGGPVATYLQTAQSRSNFQMEIYTYASNVVRNGSTILGVQTNNTAIGPNGYVPLNPNGRVILSAGSYGSPRILFLSGIGPSDMLDIVSNDPTYGPQLPPQADWIDLPVGYNVSDNPSINLVFTQPSIDAYNNWATVWADPRPADSAQYLENQSGVLAQASPRLNFWRAYGGVTDNVIRYLQGTARPGAASINTTMTYNASTIFTITAYLSTGITSRGRIGIDASLRPQPLIDPWFEDPGDEPVLLQGLKDIVSNLDSVPGLTMITPDDTMTMEEYVNLYDRSTMDSNHWVGSNSILHVVDENVKVMGTDNLFVIDASIMPRLPMGNPHGALMSAAEHAVANILALQGGP</sequence>
<dbReference type="InterPro" id="IPR053208">
    <property type="entry name" value="GMC_Oxidoreductase_CD"/>
</dbReference>
<dbReference type="STRING" id="5353.A0A1Q3EKW5"/>
<evidence type="ECO:0000259" key="5">
    <source>
        <dbReference type="PROSITE" id="PS51072"/>
    </source>
</evidence>
<feature type="compositionally biased region" description="Low complexity" evidence="3">
    <location>
        <begin position="1619"/>
        <end position="1635"/>
    </location>
</feature>
<dbReference type="Pfam" id="PF02714">
    <property type="entry name" value="RSN1_7TM"/>
    <property type="match status" value="1"/>
</dbReference>
<dbReference type="Pfam" id="PF00928">
    <property type="entry name" value="Adap_comp_sub"/>
    <property type="match status" value="1"/>
</dbReference>
<comment type="caution">
    <text evidence="6">The sequence shown here is derived from an EMBL/GenBank/DDBJ whole genome shotgun (WGS) entry which is preliminary data.</text>
</comment>
<dbReference type="CDD" id="cd09254">
    <property type="entry name" value="AP_delta-COPI_MHD"/>
    <property type="match status" value="1"/>
</dbReference>
<organism evidence="6 7">
    <name type="scientific">Lentinula edodes</name>
    <name type="common">Shiitake mushroom</name>
    <name type="synonym">Lentinus edodes</name>
    <dbReference type="NCBI Taxonomy" id="5353"/>
    <lineage>
        <taxon>Eukaryota</taxon>
        <taxon>Fungi</taxon>
        <taxon>Dikarya</taxon>
        <taxon>Basidiomycota</taxon>
        <taxon>Agaricomycotina</taxon>
        <taxon>Agaricomycetes</taxon>
        <taxon>Agaricomycetidae</taxon>
        <taxon>Agaricales</taxon>
        <taxon>Marasmiineae</taxon>
        <taxon>Omphalotaceae</taxon>
        <taxon>Lentinula</taxon>
    </lineage>
</organism>
<dbReference type="PROSITE" id="PS51072">
    <property type="entry name" value="MHD"/>
    <property type="match status" value="1"/>
</dbReference>
<dbReference type="Pfam" id="PF16010">
    <property type="entry name" value="CDH-cyt"/>
    <property type="match status" value="1"/>
</dbReference>
<feature type="transmembrane region" description="Helical" evidence="4">
    <location>
        <begin position="1037"/>
        <end position="1056"/>
    </location>
</feature>
<dbReference type="SUPFAM" id="SSF54373">
    <property type="entry name" value="FAD-linked reductases, C-terminal domain"/>
    <property type="match status" value="1"/>
</dbReference>
<reference evidence="6 7" key="2">
    <citation type="submission" date="2017-02" db="EMBL/GenBank/DDBJ databases">
        <title>A genome survey and senescence transcriptome analysis in Lentinula edodes.</title>
        <authorList>
            <person name="Sakamoto Y."/>
            <person name="Nakade K."/>
            <person name="Sato S."/>
            <person name="Yoshida Y."/>
            <person name="Miyazaki K."/>
            <person name="Natsume S."/>
            <person name="Konno N."/>
        </authorList>
    </citation>
    <scope>NUCLEOTIDE SEQUENCE [LARGE SCALE GENOMIC DNA]</scope>
    <source>
        <strain evidence="6 7">NBRC 111202</strain>
    </source>
</reference>
<evidence type="ECO:0000313" key="6">
    <source>
        <dbReference type="EMBL" id="GAW07826.1"/>
    </source>
</evidence>
<dbReference type="Pfam" id="PF00732">
    <property type="entry name" value="GMC_oxred_N"/>
    <property type="match status" value="1"/>
</dbReference>
<feature type="compositionally biased region" description="Basic and acidic residues" evidence="3">
    <location>
        <begin position="36"/>
        <end position="57"/>
    </location>
</feature>
<dbReference type="CDD" id="cd09630">
    <property type="entry name" value="CDH_like_cytochrome"/>
    <property type="match status" value="1"/>
</dbReference>
<feature type="region of interest" description="Disordered" evidence="3">
    <location>
        <begin position="136"/>
        <end position="157"/>
    </location>
</feature>
<dbReference type="Gene3D" id="3.50.50.60">
    <property type="entry name" value="FAD/NAD(P)-binding domain"/>
    <property type="match status" value="1"/>
</dbReference>
<dbReference type="InterPro" id="IPR027815">
    <property type="entry name" value="CSC1/OSCA1-like_cyt"/>
</dbReference>
<keyword evidence="4" id="KW-0812">Transmembrane</keyword>
<keyword evidence="7" id="KW-1185">Reference proteome</keyword>
<feature type="transmembrane region" description="Helical" evidence="4">
    <location>
        <begin position="1101"/>
        <end position="1120"/>
    </location>
</feature>
<feature type="compositionally biased region" description="Gly residues" evidence="3">
    <location>
        <begin position="62"/>
        <end position="74"/>
    </location>
</feature>
<feature type="region of interest" description="Disordered" evidence="3">
    <location>
        <begin position="36"/>
        <end position="115"/>
    </location>
</feature>
<dbReference type="Gene3D" id="2.60.40.1210">
    <property type="entry name" value="Cellobiose dehydrogenase, cytochrome domain"/>
    <property type="match status" value="1"/>
</dbReference>
<feature type="compositionally biased region" description="Polar residues" evidence="3">
    <location>
        <begin position="90"/>
        <end position="99"/>
    </location>
</feature>
<feature type="transmembrane region" description="Helical" evidence="4">
    <location>
        <begin position="847"/>
        <end position="873"/>
    </location>
</feature>
<feature type="region of interest" description="Disordered" evidence="3">
    <location>
        <begin position="1612"/>
        <end position="1635"/>
    </location>
</feature>
<comment type="cofactor">
    <cofactor evidence="1">
        <name>FAD</name>
        <dbReference type="ChEBI" id="CHEBI:57692"/>
    </cofactor>
</comment>
<dbReference type="Gene3D" id="3.30.410.10">
    <property type="entry name" value="Cholesterol Oxidase, domain 2"/>
    <property type="match status" value="1"/>
</dbReference>
<dbReference type="PANTHER" id="PTHR47190">
    <property type="entry name" value="DEHYDROGENASE, PUTATIVE-RELATED"/>
    <property type="match status" value="1"/>
</dbReference>
<dbReference type="InterPro" id="IPR036188">
    <property type="entry name" value="FAD/NAD-bd_sf"/>
</dbReference>
<evidence type="ECO:0000256" key="2">
    <source>
        <dbReference type="RuleBase" id="RU003968"/>
    </source>
</evidence>
<feature type="transmembrane region" description="Helical" evidence="4">
    <location>
        <begin position="989"/>
        <end position="1016"/>
    </location>
</feature>
<dbReference type="InterPro" id="IPR015920">
    <property type="entry name" value="Cellobiose_DH-like_cyt"/>
</dbReference>
<feature type="domain" description="MHD" evidence="5">
    <location>
        <begin position="169"/>
        <end position="418"/>
    </location>
</feature>
<name>A0A1Q3EKW5_LENED</name>
<feature type="transmembrane region" description="Helical" evidence="4">
    <location>
        <begin position="533"/>
        <end position="553"/>
    </location>
</feature>
<dbReference type="Proteomes" id="UP000188533">
    <property type="component" value="Unassembled WGS sequence"/>
</dbReference>
<dbReference type="InterPro" id="IPR007867">
    <property type="entry name" value="GMC_OxRtase_C"/>
</dbReference>
<dbReference type="Pfam" id="PF05199">
    <property type="entry name" value="GMC_oxred_C"/>
    <property type="match status" value="1"/>
</dbReference>
<dbReference type="GO" id="GO:0050660">
    <property type="term" value="F:flavin adenine dinucleotide binding"/>
    <property type="evidence" value="ECO:0007669"/>
    <property type="project" value="InterPro"/>
</dbReference>
<feature type="transmembrane region" description="Helical" evidence="4">
    <location>
        <begin position="1392"/>
        <end position="1417"/>
    </location>
</feature>
<dbReference type="InterPro" id="IPR032880">
    <property type="entry name" value="CSC1/OSCA1-like_N"/>
</dbReference>
<dbReference type="SUPFAM" id="SSF49447">
    <property type="entry name" value="Second domain of Mu2 adaptin subunit (ap50) of ap2 adaptor"/>
    <property type="match status" value="1"/>
</dbReference>
<feature type="transmembrane region" description="Helical" evidence="4">
    <location>
        <begin position="1126"/>
        <end position="1145"/>
    </location>
</feature>
<keyword evidence="4" id="KW-0472">Membrane</keyword>
<evidence type="ECO:0000256" key="4">
    <source>
        <dbReference type="SAM" id="Phobius"/>
    </source>
</evidence>
<feature type="transmembrane region" description="Helical" evidence="4">
    <location>
        <begin position="605"/>
        <end position="625"/>
    </location>
</feature>
<feature type="transmembrane region" description="Helical" evidence="4">
    <location>
        <begin position="1062"/>
        <end position="1080"/>
    </location>
</feature>
<protein>
    <submittedName>
        <fullName evidence="6">DUF221-domain-containing protein</fullName>
    </submittedName>
</protein>
<proteinExistence type="inferred from homology"/>
<dbReference type="SUPFAM" id="SSF49344">
    <property type="entry name" value="CBD9-like"/>
    <property type="match status" value="1"/>
</dbReference>
<accession>A0A1Q3EKW5</accession>
<dbReference type="InterPro" id="IPR036168">
    <property type="entry name" value="AP2_Mu_C_sf"/>
</dbReference>
<dbReference type="PROSITE" id="PS00624">
    <property type="entry name" value="GMC_OXRED_2"/>
    <property type="match status" value="1"/>
</dbReference>
<dbReference type="GO" id="GO:0016614">
    <property type="term" value="F:oxidoreductase activity, acting on CH-OH group of donors"/>
    <property type="evidence" value="ECO:0007669"/>
    <property type="project" value="InterPro"/>
</dbReference>
<feature type="transmembrane region" description="Helical" evidence="4">
    <location>
        <begin position="901"/>
        <end position="921"/>
    </location>
</feature>
<dbReference type="Pfam" id="PF14703">
    <property type="entry name" value="PHM7_cyt"/>
    <property type="match status" value="1"/>
</dbReference>
<dbReference type="Gene3D" id="2.60.40.1170">
    <property type="entry name" value="Mu homology domain, subdomain B"/>
    <property type="match status" value="2"/>
</dbReference>
<dbReference type="Pfam" id="PF13967">
    <property type="entry name" value="RSN1_TM"/>
    <property type="match status" value="1"/>
</dbReference>
<reference evidence="6 7" key="1">
    <citation type="submission" date="2016-08" db="EMBL/GenBank/DDBJ databases">
        <authorList>
            <consortium name="Lentinula edodes genome sequencing consortium"/>
            <person name="Sakamoto Y."/>
            <person name="Nakade K."/>
            <person name="Sato S."/>
            <person name="Yoshida Y."/>
            <person name="Miyazaki K."/>
            <person name="Natsume S."/>
            <person name="Konno N."/>
        </authorList>
    </citation>
    <scope>NUCLEOTIDE SEQUENCE [LARGE SCALE GENOMIC DNA]</scope>
    <source>
        <strain evidence="6 7">NBRC 111202</strain>
    </source>
</reference>
<feature type="transmembrane region" description="Helical" evidence="4">
    <location>
        <begin position="450"/>
        <end position="469"/>
    </location>
</feature>
<dbReference type="CDD" id="cd00590">
    <property type="entry name" value="RRM_SF"/>
    <property type="match status" value="1"/>
</dbReference>
<comment type="similarity">
    <text evidence="2">Belongs to the GMC oxidoreductase family.</text>
</comment>
<evidence type="ECO:0000256" key="3">
    <source>
        <dbReference type="SAM" id="MobiDB-lite"/>
    </source>
</evidence>
<keyword evidence="4" id="KW-1133">Transmembrane helix</keyword>
<feature type="transmembrane region" description="Helical" evidence="4">
    <location>
        <begin position="942"/>
        <end position="961"/>
    </location>
</feature>
<dbReference type="InterPro" id="IPR000172">
    <property type="entry name" value="GMC_OxRdtase_N"/>
</dbReference>
<dbReference type="InterPro" id="IPR003864">
    <property type="entry name" value="CSC1/OSCA1-like_7TM"/>
</dbReference>
<dbReference type="SUPFAM" id="SSF51905">
    <property type="entry name" value="FAD/NAD(P)-binding domain"/>
    <property type="match status" value="1"/>
</dbReference>
<dbReference type="PROSITE" id="PS00623">
    <property type="entry name" value="GMC_OXRED_1"/>
    <property type="match status" value="1"/>
</dbReference>
<evidence type="ECO:0000313" key="7">
    <source>
        <dbReference type="Proteomes" id="UP000188533"/>
    </source>
</evidence>
<gene>
    <name evidence="6" type="ORF">LENED_009843</name>
</gene>